<keyword evidence="2" id="KW-1185">Reference proteome</keyword>
<reference evidence="1 2" key="1">
    <citation type="submission" date="2020-08" db="EMBL/GenBank/DDBJ databases">
        <title>Sequencing the genomes of 1000 actinobacteria strains.</title>
        <authorList>
            <person name="Klenk H.-P."/>
        </authorList>
    </citation>
    <scope>NUCLEOTIDE SEQUENCE [LARGE SCALE GENOMIC DNA]</scope>
    <source>
        <strain evidence="1 2">DSM 105498</strain>
    </source>
</reference>
<sequence length="138" mass="15264">MNTLIAIVVPTVVLIAYVATASATPRSRRREAARRARRVTRHPALANLGDVHRRLDAELPAAHADFVMSRVVRHRVDAVTLWTWLDRLGAEALVLALAAGHGYAGLLRILRDERPYDDSEARLLAELSEPELFQLAAA</sequence>
<gene>
    <name evidence="1" type="ORF">FHU40_002528</name>
</gene>
<dbReference type="Proteomes" id="UP000589626">
    <property type="component" value="Unassembled WGS sequence"/>
</dbReference>
<accession>A0A7W4Z2K4</accession>
<dbReference type="AlphaFoldDB" id="A0A7W4Z2K4"/>
<name>A0A7W4Z2K4_9ACTN</name>
<proteinExistence type="predicted"/>
<dbReference type="EMBL" id="JACHWR010000002">
    <property type="protein sequence ID" value="MBB3042710.1"/>
    <property type="molecule type" value="Genomic_DNA"/>
</dbReference>
<evidence type="ECO:0000313" key="1">
    <source>
        <dbReference type="EMBL" id="MBB3042710.1"/>
    </source>
</evidence>
<organism evidence="1 2">
    <name type="scientific">Nocardioides soli</name>
    <dbReference type="NCBI Taxonomy" id="1036020"/>
    <lineage>
        <taxon>Bacteria</taxon>
        <taxon>Bacillati</taxon>
        <taxon>Actinomycetota</taxon>
        <taxon>Actinomycetes</taxon>
        <taxon>Propionibacteriales</taxon>
        <taxon>Nocardioidaceae</taxon>
        <taxon>Nocardioides</taxon>
    </lineage>
</organism>
<dbReference type="RefSeq" id="WP_183592652.1">
    <property type="nucleotide sequence ID" value="NZ_JACHWR010000002.1"/>
</dbReference>
<protein>
    <submittedName>
        <fullName evidence="1">Uncharacterized protein</fullName>
    </submittedName>
</protein>
<comment type="caution">
    <text evidence="1">The sequence shown here is derived from an EMBL/GenBank/DDBJ whole genome shotgun (WGS) entry which is preliminary data.</text>
</comment>
<evidence type="ECO:0000313" key="2">
    <source>
        <dbReference type="Proteomes" id="UP000589626"/>
    </source>
</evidence>